<dbReference type="EMBL" id="CATQJL010000001">
    <property type="protein sequence ID" value="CAJ0589164.1"/>
    <property type="molecule type" value="Genomic_DNA"/>
</dbReference>
<organism evidence="1 2">
    <name type="scientific">Cylicocyclus nassatus</name>
    <name type="common">Nematode worm</name>
    <dbReference type="NCBI Taxonomy" id="53992"/>
    <lineage>
        <taxon>Eukaryota</taxon>
        <taxon>Metazoa</taxon>
        <taxon>Ecdysozoa</taxon>
        <taxon>Nematoda</taxon>
        <taxon>Chromadorea</taxon>
        <taxon>Rhabditida</taxon>
        <taxon>Rhabditina</taxon>
        <taxon>Rhabditomorpha</taxon>
        <taxon>Strongyloidea</taxon>
        <taxon>Strongylidae</taxon>
        <taxon>Cylicocyclus</taxon>
    </lineage>
</organism>
<sequence length="138" mass="15457">MVTIGNGGSARQTAWKAELDIRETAREAVRNSSLPTMEDLVRSISPAYDYKKEKIQYLSGRQKVSRRSPVAKDYDSPYEVRQEKEVQHLPFGQVVARGPSLAAAAHGHTALGQLWTSCPAPRKFRQILSEEFSLGSRR</sequence>
<accession>A0AA36GEC1</accession>
<keyword evidence="2" id="KW-1185">Reference proteome</keyword>
<reference evidence="1" key="1">
    <citation type="submission" date="2023-07" db="EMBL/GenBank/DDBJ databases">
        <authorList>
            <consortium name="CYATHOMIX"/>
        </authorList>
    </citation>
    <scope>NUCLEOTIDE SEQUENCE</scope>
    <source>
        <strain evidence="1">N/A</strain>
    </source>
</reference>
<name>A0AA36GEC1_CYLNA</name>
<dbReference type="AlphaFoldDB" id="A0AA36GEC1"/>
<gene>
    <name evidence="1" type="ORF">CYNAS_LOCUS1147</name>
</gene>
<protein>
    <submittedName>
        <fullName evidence="1">Uncharacterized protein</fullName>
    </submittedName>
</protein>
<comment type="caution">
    <text evidence="1">The sequence shown here is derived from an EMBL/GenBank/DDBJ whole genome shotgun (WGS) entry which is preliminary data.</text>
</comment>
<evidence type="ECO:0000313" key="1">
    <source>
        <dbReference type="EMBL" id="CAJ0589164.1"/>
    </source>
</evidence>
<proteinExistence type="predicted"/>
<evidence type="ECO:0000313" key="2">
    <source>
        <dbReference type="Proteomes" id="UP001176961"/>
    </source>
</evidence>
<dbReference type="Proteomes" id="UP001176961">
    <property type="component" value="Unassembled WGS sequence"/>
</dbReference>